<gene>
    <name evidence="1" type="ORF">Thiowin_04889</name>
</gene>
<accession>A0ABZ0SFB7</accession>
<protein>
    <submittedName>
        <fullName evidence="1">Late competence development protein ComFB</fullName>
    </submittedName>
</protein>
<keyword evidence="2" id="KW-1185">Reference proteome</keyword>
<dbReference type="Pfam" id="PF10719">
    <property type="entry name" value="ComFB"/>
    <property type="match status" value="1"/>
</dbReference>
<name>A0ABZ0SFB7_9GAMM</name>
<sequence>MDAIAKYAIPAHNYRPKANEFSTIMRPPNYAATDYAVTGEMSLDLAVPPQSRLMVAVSIDLSRAEQTKHFDRSNIMRPSKHNKPEHSYQEHPMLSSITNYYEQLVLDEIFRTSSDAFTEPPDQDLIADIMCLALNRLPARYVRHSIDFSAHLSSGDGRMMRQQVTEAVAQAIATIKRRQSGER</sequence>
<dbReference type="InterPro" id="IPR019657">
    <property type="entry name" value="ComFB"/>
</dbReference>
<reference evidence="1 2" key="1">
    <citation type="journal article" date="2023" name="Microorganisms">
        <title>Thiorhodovibrio frisius and Trv. litoralis spp. nov., Two Novel Members from a Clade of Fastidious Purple Sulfur Bacteria That Exhibit Unique Red-Shifted Light-Harvesting Capabilities.</title>
        <authorList>
            <person name="Methner A."/>
            <person name="Kuzyk S.B."/>
            <person name="Petersen J."/>
            <person name="Bauer S."/>
            <person name="Brinkmann H."/>
            <person name="Sichau K."/>
            <person name="Wanner G."/>
            <person name="Wolf J."/>
            <person name="Neumann-Schaal M."/>
            <person name="Henke P."/>
            <person name="Tank M."/>
            <person name="Sproer C."/>
            <person name="Bunk B."/>
            <person name="Overmann J."/>
        </authorList>
    </citation>
    <scope>NUCLEOTIDE SEQUENCE [LARGE SCALE GENOMIC DNA]</scope>
    <source>
        <strain evidence="1 2">DSM 6702</strain>
    </source>
</reference>
<evidence type="ECO:0000313" key="1">
    <source>
        <dbReference type="EMBL" id="WPL19745.1"/>
    </source>
</evidence>
<proteinExistence type="predicted"/>
<evidence type="ECO:0000313" key="2">
    <source>
        <dbReference type="Proteomes" id="UP001432180"/>
    </source>
</evidence>
<dbReference type="RefSeq" id="WP_328985498.1">
    <property type="nucleotide sequence ID" value="NZ_CP121472.1"/>
</dbReference>
<dbReference type="Proteomes" id="UP001432180">
    <property type="component" value="Chromosome"/>
</dbReference>
<organism evidence="1 2">
    <name type="scientific">Thiorhodovibrio winogradskyi</name>
    <dbReference type="NCBI Taxonomy" id="77007"/>
    <lineage>
        <taxon>Bacteria</taxon>
        <taxon>Pseudomonadati</taxon>
        <taxon>Pseudomonadota</taxon>
        <taxon>Gammaproteobacteria</taxon>
        <taxon>Chromatiales</taxon>
        <taxon>Chromatiaceae</taxon>
        <taxon>Thiorhodovibrio</taxon>
    </lineage>
</organism>
<dbReference type="EMBL" id="CP121472">
    <property type="protein sequence ID" value="WPL19745.1"/>
    <property type="molecule type" value="Genomic_DNA"/>
</dbReference>